<evidence type="ECO:0000313" key="6">
    <source>
        <dbReference type="EMBL" id="KAF1687031.1"/>
    </source>
</evidence>
<protein>
    <recommendedName>
        <fullName evidence="2">diguanylate cyclase</fullName>
        <ecNumber evidence="2">2.7.7.65</ecNumber>
    </recommendedName>
</protein>
<evidence type="ECO:0000256" key="1">
    <source>
        <dbReference type="ARBA" id="ARBA00001946"/>
    </source>
</evidence>
<sequence length="404" mass="43014">MRHIPPRPSPGGGRMTTDFYHLLLSDCVLALILLGLFAYVARVARGVHGIASWGVGHYLFSLGAAMLDGSAQALDRQAAGDFSAAIAAAGSAMACAGLAVMAGAVIKFAGRRSLHAHERALLALLLLLPLAAWLHGDPLRSQGAAMSAVELVLLGVMLFQLRRLDTPPARLPARLMLAGSLVLGALYGRDLVHALGGHYGANEAWVNIDLSMWFLFNFCMLMLASFRAAEALQASAMEDPLTGTLNRRGLYARLEPQLQQLDRGASMAVIALDVDHFKRINDGHGHDIGDLVLQRLSEAVRACIRETDLFARMGGEEFLVVLTGPESCGAAQLAERIRGAVEDMRMAAPAPDGLLVTASFGVCLDTAAADLAELQRRADEALYAAKRGGRNRVVLHAGEQPAMA</sequence>
<dbReference type="EC" id="2.7.7.65" evidence="2"/>
<feature type="transmembrane region" description="Helical" evidence="4">
    <location>
        <begin position="120"/>
        <end position="136"/>
    </location>
</feature>
<accession>A0A7V8GNF5</accession>
<dbReference type="FunFam" id="3.30.70.270:FF:000001">
    <property type="entry name" value="Diguanylate cyclase domain protein"/>
    <property type="match status" value="1"/>
</dbReference>
<dbReference type="InterPro" id="IPR050469">
    <property type="entry name" value="Diguanylate_Cyclase"/>
</dbReference>
<evidence type="ECO:0000256" key="4">
    <source>
        <dbReference type="SAM" id="Phobius"/>
    </source>
</evidence>
<evidence type="ECO:0000259" key="5">
    <source>
        <dbReference type="PROSITE" id="PS50887"/>
    </source>
</evidence>
<dbReference type="AlphaFoldDB" id="A0A7V8GNF5"/>
<dbReference type="InterPro" id="IPR000160">
    <property type="entry name" value="GGDEF_dom"/>
</dbReference>
<dbReference type="PROSITE" id="PS50887">
    <property type="entry name" value="GGDEF"/>
    <property type="match status" value="1"/>
</dbReference>
<feature type="transmembrane region" description="Helical" evidence="4">
    <location>
        <begin position="20"/>
        <end position="40"/>
    </location>
</feature>
<name>A0A7V8GNF5_9GAMM</name>
<comment type="cofactor">
    <cofactor evidence="1">
        <name>Mg(2+)</name>
        <dbReference type="ChEBI" id="CHEBI:18420"/>
    </cofactor>
</comment>
<dbReference type="CDD" id="cd01949">
    <property type="entry name" value="GGDEF"/>
    <property type="match status" value="1"/>
</dbReference>
<proteinExistence type="predicted"/>
<dbReference type="Pfam" id="PF00990">
    <property type="entry name" value="GGDEF"/>
    <property type="match status" value="1"/>
</dbReference>
<feature type="transmembrane region" description="Helical" evidence="4">
    <location>
        <begin position="82"/>
        <end position="108"/>
    </location>
</feature>
<dbReference type="NCBIfam" id="TIGR00254">
    <property type="entry name" value="GGDEF"/>
    <property type="match status" value="1"/>
</dbReference>
<dbReference type="Proteomes" id="UP000462066">
    <property type="component" value="Unassembled WGS sequence"/>
</dbReference>
<dbReference type="Gene3D" id="3.30.70.270">
    <property type="match status" value="1"/>
</dbReference>
<keyword evidence="4" id="KW-0812">Transmembrane</keyword>
<keyword evidence="7" id="KW-1185">Reference proteome</keyword>
<evidence type="ECO:0000256" key="3">
    <source>
        <dbReference type="ARBA" id="ARBA00034247"/>
    </source>
</evidence>
<dbReference type="InterPro" id="IPR029787">
    <property type="entry name" value="Nucleotide_cyclase"/>
</dbReference>
<feature type="transmembrane region" description="Helical" evidence="4">
    <location>
        <begin position="47"/>
        <end position="67"/>
    </location>
</feature>
<dbReference type="GO" id="GO:0043709">
    <property type="term" value="P:cell adhesion involved in single-species biofilm formation"/>
    <property type="evidence" value="ECO:0007669"/>
    <property type="project" value="TreeGrafter"/>
</dbReference>
<reference evidence="6 7" key="1">
    <citation type="submission" date="2017-10" db="EMBL/GenBank/DDBJ databases">
        <title>Whole genome sequencing of Pseudoxanthomonas broegbernensis DSM 12573(T).</title>
        <authorList>
            <person name="Kumar S."/>
            <person name="Bansal K."/>
            <person name="Kaur A."/>
            <person name="Patil P."/>
            <person name="Sharma S."/>
            <person name="Patil P.B."/>
        </authorList>
    </citation>
    <scope>NUCLEOTIDE SEQUENCE [LARGE SCALE GENOMIC DNA]</scope>
    <source>
        <strain evidence="6 7">DSM 12573</strain>
    </source>
</reference>
<dbReference type="EMBL" id="MWIP01000004">
    <property type="protein sequence ID" value="KAF1687031.1"/>
    <property type="molecule type" value="Genomic_DNA"/>
</dbReference>
<dbReference type="GO" id="GO:1902201">
    <property type="term" value="P:negative regulation of bacterial-type flagellum-dependent cell motility"/>
    <property type="evidence" value="ECO:0007669"/>
    <property type="project" value="TreeGrafter"/>
</dbReference>
<dbReference type="PANTHER" id="PTHR45138">
    <property type="entry name" value="REGULATORY COMPONENTS OF SENSORY TRANSDUCTION SYSTEM"/>
    <property type="match status" value="1"/>
</dbReference>
<dbReference type="SMART" id="SM00267">
    <property type="entry name" value="GGDEF"/>
    <property type="match status" value="1"/>
</dbReference>
<evidence type="ECO:0000313" key="7">
    <source>
        <dbReference type="Proteomes" id="UP000462066"/>
    </source>
</evidence>
<organism evidence="6 7">
    <name type="scientific">Pseudoxanthomonas broegbernensis</name>
    <dbReference type="NCBI Taxonomy" id="83619"/>
    <lineage>
        <taxon>Bacteria</taxon>
        <taxon>Pseudomonadati</taxon>
        <taxon>Pseudomonadota</taxon>
        <taxon>Gammaproteobacteria</taxon>
        <taxon>Lysobacterales</taxon>
        <taxon>Lysobacteraceae</taxon>
        <taxon>Pseudoxanthomonas</taxon>
    </lineage>
</organism>
<dbReference type="GO" id="GO:0005886">
    <property type="term" value="C:plasma membrane"/>
    <property type="evidence" value="ECO:0007669"/>
    <property type="project" value="TreeGrafter"/>
</dbReference>
<keyword evidence="4" id="KW-0472">Membrane</keyword>
<dbReference type="GO" id="GO:0052621">
    <property type="term" value="F:diguanylate cyclase activity"/>
    <property type="evidence" value="ECO:0007669"/>
    <property type="project" value="UniProtKB-EC"/>
</dbReference>
<keyword evidence="4" id="KW-1133">Transmembrane helix</keyword>
<dbReference type="PANTHER" id="PTHR45138:SF9">
    <property type="entry name" value="DIGUANYLATE CYCLASE DGCM-RELATED"/>
    <property type="match status" value="1"/>
</dbReference>
<dbReference type="InterPro" id="IPR043128">
    <property type="entry name" value="Rev_trsase/Diguanyl_cyclase"/>
</dbReference>
<feature type="domain" description="GGDEF" evidence="5">
    <location>
        <begin position="265"/>
        <end position="398"/>
    </location>
</feature>
<gene>
    <name evidence="6" type="ORF">B1992_06590</name>
</gene>
<dbReference type="SUPFAM" id="SSF55073">
    <property type="entry name" value="Nucleotide cyclase"/>
    <property type="match status" value="1"/>
</dbReference>
<comment type="catalytic activity">
    <reaction evidence="3">
        <text>2 GTP = 3',3'-c-di-GMP + 2 diphosphate</text>
        <dbReference type="Rhea" id="RHEA:24898"/>
        <dbReference type="ChEBI" id="CHEBI:33019"/>
        <dbReference type="ChEBI" id="CHEBI:37565"/>
        <dbReference type="ChEBI" id="CHEBI:58805"/>
        <dbReference type="EC" id="2.7.7.65"/>
    </reaction>
</comment>
<evidence type="ECO:0000256" key="2">
    <source>
        <dbReference type="ARBA" id="ARBA00012528"/>
    </source>
</evidence>
<comment type="caution">
    <text evidence="6">The sequence shown here is derived from an EMBL/GenBank/DDBJ whole genome shotgun (WGS) entry which is preliminary data.</text>
</comment>